<accession>A0ABS8U6J6</accession>
<keyword evidence="2" id="KW-1185">Reference proteome</keyword>
<gene>
    <name evidence="1" type="ORF">LT679_11485</name>
</gene>
<evidence type="ECO:0000313" key="2">
    <source>
        <dbReference type="Proteomes" id="UP001199919"/>
    </source>
</evidence>
<dbReference type="RefSeq" id="WP_232177729.1">
    <property type="nucleotide sequence ID" value="NZ_JAJPWV010000003.1"/>
</dbReference>
<name>A0ABS8U6J6_9SPHI</name>
<protein>
    <recommendedName>
        <fullName evidence="3">DUF922 domain-containing protein</fullName>
    </recommendedName>
</protein>
<dbReference type="InterPro" id="IPR010321">
    <property type="entry name" value="DUF922"/>
</dbReference>
<organism evidence="1 2">
    <name type="scientific">Mucilaginibacter roseus</name>
    <dbReference type="NCBI Taxonomy" id="1528868"/>
    <lineage>
        <taxon>Bacteria</taxon>
        <taxon>Pseudomonadati</taxon>
        <taxon>Bacteroidota</taxon>
        <taxon>Sphingobacteriia</taxon>
        <taxon>Sphingobacteriales</taxon>
        <taxon>Sphingobacteriaceae</taxon>
        <taxon>Mucilaginibacter</taxon>
    </lineage>
</organism>
<reference evidence="1 2" key="1">
    <citation type="submission" date="2021-12" db="EMBL/GenBank/DDBJ databases">
        <title>Mucilaginibacter roseus genome.</title>
        <authorList>
            <person name="Ferreira J.R."/>
            <person name="Newman J.D."/>
        </authorList>
    </citation>
    <scope>NUCLEOTIDE SEQUENCE [LARGE SCALE GENOMIC DNA]</scope>
    <source>
        <strain evidence="1 2">LMG 28454</strain>
    </source>
</reference>
<proteinExistence type="predicted"/>
<dbReference type="Proteomes" id="UP001199919">
    <property type="component" value="Unassembled WGS sequence"/>
</dbReference>
<dbReference type="Pfam" id="PF06037">
    <property type="entry name" value="DUF922"/>
    <property type="match status" value="1"/>
</dbReference>
<comment type="caution">
    <text evidence="1">The sequence shown here is derived from an EMBL/GenBank/DDBJ whole genome shotgun (WGS) entry which is preliminary data.</text>
</comment>
<evidence type="ECO:0000313" key="1">
    <source>
        <dbReference type="EMBL" id="MCD8741226.1"/>
    </source>
</evidence>
<evidence type="ECO:0008006" key="3">
    <source>
        <dbReference type="Google" id="ProtNLM"/>
    </source>
</evidence>
<sequence length="196" mass="22943">MKYIYVFFLILLFKTSSVLSQEIKWQKDSLLTWNNFRGPIEPNRGVSAVVYCGMKYSYRYYPSVKDSGYTAKFEVYSYVDPTKSWSMKERECPPLLNHEQGHFNICEYFARQLKLALESARYTKKVNEEVKAIYDKYELQLNKMHHVYDTQANHGADVHIQAKWNTFIAALLSNNPSLEETLKAVNSVNADANYYQ</sequence>
<dbReference type="EMBL" id="JAJPWV010000003">
    <property type="protein sequence ID" value="MCD8741226.1"/>
    <property type="molecule type" value="Genomic_DNA"/>
</dbReference>